<dbReference type="PANTHER" id="PTHR48098:SF1">
    <property type="entry name" value="DIACYLGLYCEROL ACYLTRANSFERASE_MYCOLYLTRANSFERASE AG85A"/>
    <property type="match status" value="1"/>
</dbReference>
<evidence type="ECO:0008006" key="4">
    <source>
        <dbReference type="Google" id="ProtNLM"/>
    </source>
</evidence>
<dbReference type="Pfam" id="PF00756">
    <property type="entry name" value="Esterase"/>
    <property type="match status" value="1"/>
</dbReference>
<dbReference type="EMBL" id="BMKP01000002">
    <property type="protein sequence ID" value="GGF02218.1"/>
    <property type="molecule type" value="Genomic_DNA"/>
</dbReference>
<keyword evidence="3" id="KW-1185">Reference proteome</keyword>
<feature type="signal peptide" evidence="1">
    <location>
        <begin position="1"/>
        <end position="23"/>
    </location>
</feature>
<dbReference type="SUPFAM" id="SSF53474">
    <property type="entry name" value="alpha/beta-Hydrolases"/>
    <property type="match status" value="1"/>
</dbReference>
<evidence type="ECO:0000256" key="1">
    <source>
        <dbReference type="SAM" id="SignalP"/>
    </source>
</evidence>
<accession>A0ABQ1TRS8</accession>
<feature type="chain" id="PRO_5047359563" description="Enterochelin esterase" evidence="1">
    <location>
        <begin position="24"/>
        <end position="389"/>
    </location>
</feature>
<dbReference type="InterPro" id="IPR013783">
    <property type="entry name" value="Ig-like_fold"/>
</dbReference>
<dbReference type="CDD" id="cd02858">
    <property type="entry name" value="E_set_Esterase_N"/>
    <property type="match status" value="1"/>
</dbReference>
<name>A0ABQ1TRS8_9FLAO</name>
<keyword evidence="1" id="KW-0732">Signal</keyword>
<dbReference type="SUPFAM" id="SSF81296">
    <property type="entry name" value="E set domains"/>
    <property type="match status" value="1"/>
</dbReference>
<comment type="caution">
    <text evidence="2">The sequence shown here is derived from an EMBL/GenBank/DDBJ whole genome shotgun (WGS) entry which is preliminary data.</text>
</comment>
<gene>
    <name evidence="2" type="ORF">GCM10011518_09470</name>
</gene>
<dbReference type="RefSeq" id="WP_188726529.1">
    <property type="nucleotide sequence ID" value="NZ_BMKP01000002.1"/>
</dbReference>
<dbReference type="Gene3D" id="3.40.50.1820">
    <property type="entry name" value="alpha/beta hydrolase"/>
    <property type="match status" value="1"/>
</dbReference>
<dbReference type="InterPro" id="IPR029058">
    <property type="entry name" value="AB_hydrolase_fold"/>
</dbReference>
<dbReference type="InterPro" id="IPR014756">
    <property type="entry name" value="Ig_E-set"/>
</dbReference>
<organism evidence="2 3">
    <name type="scientific">Flavobacterium limi</name>
    <dbReference type="NCBI Taxonomy" id="2045105"/>
    <lineage>
        <taxon>Bacteria</taxon>
        <taxon>Pseudomonadati</taxon>
        <taxon>Bacteroidota</taxon>
        <taxon>Flavobacteriia</taxon>
        <taxon>Flavobacteriales</taxon>
        <taxon>Flavobacteriaceae</taxon>
        <taxon>Flavobacterium</taxon>
    </lineage>
</organism>
<evidence type="ECO:0000313" key="2">
    <source>
        <dbReference type="EMBL" id="GGF02218.1"/>
    </source>
</evidence>
<dbReference type="InterPro" id="IPR050583">
    <property type="entry name" value="Mycobacterial_A85_antigen"/>
</dbReference>
<dbReference type="InterPro" id="IPR000801">
    <property type="entry name" value="Esterase-like"/>
</dbReference>
<dbReference type="Gene3D" id="2.60.40.10">
    <property type="entry name" value="Immunoglobulins"/>
    <property type="match status" value="1"/>
</dbReference>
<reference evidence="3" key="1">
    <citation type="journal article" date="2019" name="Int. J. Syst. Evol. Microbiol.">
        <title>The Global Catalogue of Microorganisms (GCM) 10K type strain sequencing project: providing services to taxonomists for standard genome sequencing and annotation.</title>
        <authorList>
            <consortium name="The Broad Institute Genomics Platform"/>
            <consortium name="The Broad Institute Genome Sequencing Center for Infectious Disease"/>
            <person name="Wu L."/>
            <person name="Ma J."/>
        </authorList>
    </citation>
    <scope>NUCLEOTIDE SEQUENCE [LARGE SCALE GENOMIC DNA]</scope>
    <source>
        <strain evidence="3">CGMCC 1.16060</strain>
    </source>
</reference>
<sequence length="389" mass="43964">MKQYTVVMLYAFILSGFLGFSQASQVSIVEDFKPSSVNQPGQQYPQVNSQSRVRARISAPQANKVQLDLGGVKYDMVKDDKGTWTGDSNPQDEGFHYYQLNIDGASVPDPGTLYFYGAGRLGSGIEIPAKDQDFFALKDIPHGLVSENIYFSRLTNSFRRCFIYTPPGYNENATTHYPVLYLQHGSFEDETGWSAQGKANLILDNLIAVKQAVPMIVVMDNGYAYKTQNNNRDKKEQLVSVFEEVLITEVIPMIDTKFRTIANRENRAIAGLSMGANQTMRIMMKHLDTFSQYGGFSGTSNYPSSDVIDPSAFLNGKYKDGDFINKKIKLFWLGLGTKEPSPFPKSVGAFRAMLDQQKIKYVYYESPETAHEWLTWRRCLKQFASKLFR</sequence>
<evidence type="ECO:0000313" key="3">
    <source>
        <dbReference type="Proteomes" id="UP000655016"/>
    </source>
</evidence>
<dbReference type="PANTHER" id="PTHR48098">
    <property type="entry name" value="ENTEROCHELIN ESTERASE-RELATED"/>
    <property type="match status" value="1"/>
</dbReference>
<protein>
    <recommendedName>
        <fullName evidence="4">Enterochelin esterase</fullName>
    </recommendedName>
</protein>
<proteinExistence type="predicted"/>
<dbReference type="Proteomes" id="UP000655016">
    <property type="component" value="Unassembled WGS sequence"/>
</dbReference>